<keyword evidence="1" id="KW-0969">Cilium</keyword>
<keyword evidence="1" id="KW-0282">Flagellum</keyword>
<organism evidence="1">
    <name type="scientific">Nothobranchius kuhntae</name>
    <name type="common">Beira killifish</name>
    <dbReference type="NCBI Taxonomy" id="321403"/>
    <lineage>
        <taxon>Eukaryota</taxon>
        <taxon>Metazoa</taxon>
        <taxon>Chordata</taxon>
        <taxon>Craniata</taxon>
        <taxon>Vertebrata</taxon>
        <taxon>Euteleostomi</taxon>
        <taxon>Actinopterygii</taxon>
        <taxon>Neopterygii</taxon>
        <taxon>Teleostei</taxon>
        <taxon>Neoteleostei</taxon>
        <taxon>Acanthomorphata</taxon>
        <taxon>Ovalentaria</taxon>
        <taxon>Atherinomorphae</taxon>
        <taxon>Cyprinodontiformes</taxon>
        <taxon>Nothobranchiidae</taxon>
        <taxon>Nothobranchius</taxon>
    </lineage>
</organism>
<reference evidence="1" key="2">
    <citation type="submission" date="2016-06" db="EMBL/GenBank/DDBJ databases">
        <title>The genome of a short-lived fish provides insights into sex chromosome evolution and the genetic control of aging.</title>
        <authorList>
            <person name="Reichwald K."/>
            <person name="Felder M."/>
            <person name="Petzold A."/>
            <person name="Koch P."/>
            <person name="Groth M."/>
            <person name="Platzer M."/>
        </authorList>
    </citation>
    <scope>NUCLEOTIDE SEQUENCE</scope>
    <source>
        <tissue evidence="1">Brain</tissue>
    </source>
</reference>
<sequence>FLSSAFLKMSILYQQCSARPGVGILLPSKSHSYRFPTEKKTLGATAAAALWAGP</sequence>
<evidence type="ECO:0000313" key="1">
    <source>
        <dbReference type="EMBL" id="SBR26367.1"/>
    </source>
</evidence>
<proteinExistence type="predicted"/>
<feature type="non-terminal residue" evidence="1">
    <location>
        <position position="1"/>
    </location>
</feature>
<accession>A0A1A8K2C6</accession>
<keyword evidence="1" id="KW-0966">Cell projection</keyword>
<protein>
    <submittedName>
        <fullName evidence="1">Intraflagellar transport 46 homolog</fullName>
    </submittedName>
</protein>
<name>A0A1A8K2C6_NOTKU</name>
<reference evidence="1" key="1">
    <citation type="submission" date="2016-05" db="EMBL/GenBank/DDBJ databases">
        <authorList>
            <person name="Lavstsen T."/>
            <person name="Jespersen J.S."/>
        </authorList>
    </citation>
    <scope>NUCLEOTIDE SEQUENCE</scope>
    <source>
        <tissue evidence="1">Brain</tissue>
    </source>
</reference>
<feature type="non-terminal residue" evidence="1">
    <location>
        <position position="54"/>
    </location>
</feature>
<dbReference type="EMBL" id="HAEE01006347">
    <property type="protein sequence ID" value="SBR26367.1"/>
    <property type="molecule type" value="Transcribed_RNA"/>
</dbReference>
<gene>
    <name evidence="1" type="primary">IFT46</name>
</gene>
<dbReference type="AlphaFoldDB" id="A0A1A8K2C6"/>